<dbReference type="PANTHER" id="PTHR13610:SF11">
    <property type="entry name" value="METHYLTRANSFERASE DOMAIN-CONTAINING PROTEIN"/>
    <property type="match status" value="1"/>
</dbReference>
<evidence type="ECO:0000313" key="9">
    <source>
        <dbReference type="Proteomes" id="UP001295423"/>
    </source>
</evidence>
<organism evidence="7 9">
    <name type="scientific">Cylindrotheca closterium</name>
    <dbReference type="NCBI Taxonomy" id="2856"/>
    <lineage>
        <taxon>Eukaryota</taxon>
        <taxon>Sar</taxon>
        <taxon>Stramenopiles</taxon>
        <taxon>Ochrophyta</taxon>
        <taxon>Bacillariophyta</taxon>
        <taxon>Bacillariophyceae</taxon>
        <taxon>Bacillariophycidae</taxon>
        <taxon>Bacillariales</taxon>
        <taxon>Bacillariaceae</taxon>
        <taxon>Cylindrotheca</taxon>
    </lineage>
</organism>
<name>A0AAD2FGF3_9STRA</name>
<keyword evidence="3" id="KW-0808">Transferase</keyword>
<feature type="domain" description="Methyltransferase" evidence="6">
    <location>
        <begin position="113"/>
        <end position="182"/>
    </location>
</feature>
<dbReference type="SUPFAM" id="SSF53335">
    <property type="entry name" value="S-adenosyl-L-methionine-dependent methyltransferases"/>
    <property type="match status" value="1"/>
</dbReference>
<dbReference type="InterPro" id="IPR029063">
    <property type="entry name" value="SAM-dependent_MTases_sf"/>
</dbReference>
<dbReference type="EMBL" id="CAKOGP040000225">
    <property type="protein sequence ID" value="CAJ1932890.1"/>
    <property type="molecule type" value="Genomic_DNA"/>
</dbReference>
<gene>
    <name evidence="7" type="ORF">CYCCA115_LOCUS1616</name>
    <name evidence="8" type="ORF">CYCCA115_LOCUS3063</name>
</gene>
<evidence type="ECO:0000313" key="7">
    <source>
        <dbReference type="EMBL" id="CAJ1929151.1"/>
    </source>
</evidence>
<evidence type="ECO:0000259" key="6">
    <source>
        <dbReference type="Pfam" id="PF13649"/>
    </source>
</evidence>
<dbReference type="Gene3D" id="3.40.50.150">
    <property type="entry name" value="Vaccinia Virus protein VP39"/>
    <property type="match status" value="1"/>
</dbReference>
<dbReference type="CDD" id="cd02440">
    <property type="entry name" value="AdoMet_MTases"/>
    <property type="match status" value="1"/>
</dbReference>
<accession>A0AAD2FGF3</accession>
<feature type="region of interest" description="Disordered" evidence="5">
    <location>
        <begin position="1"/>
        <end position="25"/>
    </location>
</feature>
<sequence>MNEKPIDATTTVDDDDTTSTDKNTKNDHQSLLFKCPLCDEAPVINETCPGSCGSLEGMMVYDPQQQQQQRKKSSRTFGFDWANGYVAPFLGIHRSAVKEALEAADIAGNDTMVDLGCGDGRICHLAWAMGAARAVGYDLDESLIAIAKSEREGILDTETNVSHLDMRNTSKEEREVSRTASFHIANLFEVDLEPFSIITMFLLPETTDKLVPTLSQALRSKKLNVRIIAFGWPIPGLGNAAAKYTNKTGSLLDKWYLYTNTTLPGTNPPKFVQRVNIKEEEAVM</sequence>
<dbReference type="InterPro" id="IPR041698">
    <property type="entry name" value="Methyltransf_25"/>
</dbReference>
<reference evidence="7" key="1">
    <citation type="submission" date="2023-08" db="EMBL/GenBank/DDBJ databases">
        <authorList>
            <person name="Audoor S."/>
            <person name="Bilcke G."/>
        </authorList>
    </citation>
    <scope>NUCLEOTIDE SEQUENCE</scope>
</reference>
<comment type="similarity">
    <text evidence="1">Belongs to the ANT/ATPSC lysine N-methyltransferase family.</text>
</comment>
<dbReference type="Pfam" id="PF13649">
    <property type="entry name" value="Methyltransf_25"/>
    <property type="match status" value="1"/>
</dbReference>
<dbReference type="GO" id="GO:0005739">
    <property type="term" value="C:mitochondrion"/>
    <property type="evidence" value="ECO:0007669"/>
    <property type="project" value="TreeGrafter"/>
</dbReference>
<protein>
    <recommendedName>
        <fullName evidence="6">Methyltransferase domain-containing protein</fullName>
    </recommendedName>
</protein>
<dbReference type="GO" id="GO:1905706">
    <property type="term" value="P:regulation of mitochondrial ATP synthesis coupled proton transport"/>
    <property type="evidence" value="ECO:0007669"/>
    <property type="project" value="TreeGrafter"/>
</dbReference>
<dbReference type="PANTHER" id="PTHR13610">
    <property type="entry name" value="METHYLTRANSFERASE DOMAIN-CONTAINING PROTEIN"/>
    <property type="match status" value="1"/>
</dbReference>
<comment type="caution">
    <text evidence="7">The sequence shown here is derived from an EMBL/GenBank/DDBJ whole genome shotgun (WGS) entry which is preliminary data.</text>
</comment>
<dbReference type="GO" id="GO:0016279">
    <property type="term" value="F:protein-lysine N-methyltransferase activity"/>
    <property type="evidence" value="ECO:0007669"/>
    <property type="project" value="InterPro"/>
</dbReference>
<evidence type="ECO:0000256" key="3">
    <source>
        <dbReference type="ARBA" id="ARBA00022679"/>
    </source>
</evidence>
<dbReference type="InterPro" id="IPR026170">
    <property type="entry name" value="FAM173A/B"/>
</dbReference>
<dbReference type="EMBL" id="CAKOGP040000069">
    <property type="protein sequence ID" value="CAJ1929151.1"/>
    <property type="molecule type" value="Genomic_DNA"/>
</dbReference>
<dbReference type="AlphaFoldDB" id="A0AAD2FGF3"/>
<evidence type="ECO:0000256" key="4">
    <source>
        <dbReference type="ARBA" id="ARBA00022691"/>
    </source>
</evidence>
<evidence type="ECO:0000313" key="8">
    <source>
        <dbReference type="EMBL" id="CAJ1932890.1"/>
    </source>
</evidence>
<keyword evidence="9" id="KW-1185">Reference proteome</keyword>
<keyword evidence="2" id="KW-0489">Methyltransferase</keyword>
<evidence type="ECO:0000256" key="2">
    <source>
        <dbReference type="ARBA" id="ARBA00022603"/>
    </source>
</evidence>
<dbReference type="GO" id="GO:0032259">
    <property type="term" value="P:methylation"/>
    <property type="evidence" value="ECO:0007669"/>
    <property type="project" value="UniProtKB-KW"/>
</dbReference>
<proteinExistence type="inferred from homology"/>
<evidence type="ECO:0000256" key="5">
    <source>
        <dbReference type="SAM" id="MobiDB-lite"/>
    </source>
</evidence>
<evidence type="ECO:0000256" key="1">
    <source>
        <dbReference type="ARBA" id="ARBA00010633"/>
    </source>
</evidence>
<dbReference type="Proteomes" id="UP001295423">
    <property type="component" value="Unassembled WGS sequence"/>
</dbReference>
<keyword evidence="4" id="KW-0949">S-adenosyl-L-methionine</keyword>